<proteinExistence type="predicted"/>
<protein>
    <recommendedName>
        <fullName evidence="3">Secreted protein</fullName>
    </recommendedName>
</protein>
<sequence>MPRGRRRGAALLLPMCEEKESSTFSLALAAVVAPNLPASPCCFVPVEQASPPAMCNLLRGTYWHPAARRAPTQHRGSVAFLFLARALVGERKRHVPGCPSGG</sequence>
<evidence type="ECO:0000313" key="2">
    <source>
        <dbReference type="Proteomes" id="UP001189429"/>
    </source>
</evidence>
<evidence type="ECO:0008006" key="3">
    <source>
        <dbReference type="Google" id="ProtNLM"/>
    </source>
</evidence>
<comment type="caution">
    <text evidence="1">The sequence shown here is derived from an EMBL/GenBank/DDBJ whole genome shotgun (WGS) entry which is preliminary data.</text>
</comment>
<accession>A0ABN9S1X8</accession>
<organism evidence="1 2">
    <name type="scientific">Prorocentrum cordatum</name>
    <dbReference type="NCBI Taxonomy" id="2364126"/>
    <lineage>
        <taxon>Eukaryota</taxon>
        <taxon>Sar</taxon>
        <taxon>Alveolata</taxon>
        <taxon>Dinophyceae</taxon>
        <taxon>Prorocentrales</taxon>
        <taxon>Prorocentraceae</taxon>
        <taxon>Prorocentrum</taxon>
    </lineage>
</organism>
<dbReference type="EMBL" id="CAUYUJ010008550">
    <property type="protein sequence ID" value="CAK0824269.1"/>
    <property type="molecule type" value="Genomic_DNA"/>
</dbReference>
<keyword evidence="2" id="KW-1185">Reference proteome</keyword>
<dbReference type="Proteomes" id="UP001189429">
    <property type="component" value="Unassembled WGS sequence"/>
</dbReference>
<gene>
    <name evidence="1" type="ORF">PCOR1329_LOCUS24716</name>
</gene>
<reference evidence="1" key="1">
    <citation type="submission" date="2023-10" db="EMBL/GenBank/DDBJ databases">
        <authorList>
            <person name="Chen Y."/>
            <person name="Shah S."/>
            <person name="Dougan E. K."/>
            <person name="Thang M."/>
            <person name="Chan C."/>
        </authorList>
    </citation>
    <scope>NUCLEOTIDE SEQUENCE [LARGE SCALE GENOMIC DNA]</scope>
</reference>
<name>A0ABN9S1X8_9DINO</name>
<evidence type="ECO:0000313" key="1">
    <source>
        <dbReference type="EMBL" id="CAK0824269.1"/>
    </source>
</evidence>